<gene>
    <name evidence="2" type="ORF">JJN12_07305</name>
</gene>
<proteinExistence type="predicted"/>
<evidence type="ECO:0000256" key="1">
    <source>
        <dbReference type="SAM" id="Phobius"/>
    </source>
</evidence>
<comment type="caution">
    <text evidence="2">The sequence shown here is derived from an EMBL/GenBank/DDBJ whole genome shotgun (WGS) entry which is preliminary data.</text>
</comment>
<dbReference type="Pfam" id="PF06541">
    <property type="entry name" value="ABC_trans_CmpB"/>
    <property type="match status" value="1"/>
</dbReference>
<keyword evidence="1" id="KW-0812">Transmembrane</keyword>
<keyword evidence="1" id="KW-0472">Membrane</keyword>
<reference evidence="2 3" key="1">
    <citation type="submission" date="2021-01" db="EMBL/GenBank/DDBJ databases">
        <title>Isolation and description of Catonella massiliensis sp. nov., a novel Catonella species, isolated from a stable periodontitis subject.</title>
        <authorList>
            <person name="Antezack A."/>
            <person name="Boxberger M."/>
            <person name="La Scola B."/>
            <person name="Monnet-Corti V."/>
        </authorList>
    </citation>
    <scope>NUCLEOTIDE SEQUENCE [LARGE SCALE GENOMIC DNA]</scope>
    <source>
        <strain evidence="2 3">Marseille-Q4567</strain>
    </source>
</reference>
<dbReference type="EMBL" id="JAEPRJ010000001">
    <property type="protein sequence ID" value="MBK5897584.1"/>
    <property type="molecule type" value="Genomic_DNA"/>
</dbReference>
<evidence type="ECO:0000313" key="3">
    <source>
        <dbReference type="Proteomes" id="UP000604730"/>
    </source>
</evidence>
<feature type="transmembrane region" description="Helical" evidence="1">
    <location>
        <begin position="12"/>
        <end position="32"/>
    </location>
</feature>
<name>A0ABS1J120_9FIRM</name>
<keyword evidence="1" id="KW-1133">Transmembrane helix</keyword>
<feature type="transmembrane region" description="Helical" evidence="1">
    <location>
        <begin position="116"/>
        <end position="135"/>
    </location>
</feature>
<dbReference type="RefSeq" id="WP_208429058.1">
    <property type="nucleotide sequence ID" value="NZ_JAEPRJ010000001.1"/>
</dbReference>
<organism evidence="2 3">
    <name type="scientific">Catonella massiliensis</name>
    <dbReference type="NCBI Taxonomy" id="2799636"/>
    <lineage>
        <taxon>Bacteria</taxon>
        <taxon>Bacillati</taxon>
        <taxon>Bacillota</taxon>
        <taxon>Clostridia</taxon>
        <taxon>Lachnospirales</taxon>
        <taxon>Lachnospiraceae</taxon>
        <taxon>Catonella</taxon>
    </lineage>
</organism>
<sequence length="197" mass="22784">MWEREIFDTDLYHLVGAFIIYSMLGWLVESIYMSFCNRKITNRGFGRGPFCPIYGVGAMVGYIILSPLKGNYLGIYIVGAISATLFEYIVGVLMIRYLGALWWDYNDKPFNYKGIICLESTIAWGFYALGIVYFLQSAVYGLVDRVHREMGVFIIGAILLIIFVDYVMQFMKVFNIDLEEQKEKIEERVKAFASRWS</sequence>
<feature type="transmembrane region" description="Helical" evidence="1">
    <location>
        <begin position="71"/>
        <end position="95"/>
    </location>
</feature>
<protein>
    <submittedName>
        <fullName evidence="2">ABC transporter permease</fullName>
    </submittedName>
</protein>
<keyword evidence="3" id="KW-1185">Reference proteome</keyword>
<dbReference type="InterPro" id="IPR010540">
    <property type="entry name" value="CmpB_TMEM229"/>
</dbReference>
<feature type="transmembrane region" description="Helical" evidence="1">
    <location>
        <begin position="150"/>
        <end position="168"/>
    </location>
</feature>
<dbReference type="Proteomes" id="UP000604730">
    <property type="component" value="Unassembled WGS sequence"/>
</dbReference>
<accession>A0ABS1J120</accession>
<evidence type="ECO:0000313" key="2">
    <source>
        <dbReference type="EMBL" id="MBK5897584.1"/>
    </source>
</evidence>
<feature type="transmembrane region" description="Helical" evidence="1">
    <location>
        <begin position="44"/>
        <end position="65"/>
    </location>
</feature>